<comment type="caution">
    <text evidence="5">The sequence shown here is derived from an EMBL/GenBank/DDBJ whole genome shotgun (WGS) entry which is preliminary data.</text>
</comment>
<evidence type="ECO:0000313" key="5">
    <source>
        <dbReference type="EMBL" id="MEO3991245.1"/>
    </source>
</evidence>
<dbReference type="NCBIfam" id="TIGR01717">
    <property type="entry name" value="AMP-nucleosdse"/>
    <property type="match status" value="1"/>
</dbReference>
<evidence type="ECO:0000256" key="2">
    <source>
        <dbReference type="NCBIfam" id="TIGR01717"/>
    </source>
</evidence>
<dbReference type="InterPro" id="IPR011271">
    <property type="entry name" value="AMP_nucleosidase"/>
</dbReference>
<evidence type="ECO:0000259" key="4">
    <source>
        <dbReference type="Pfam" id="PF10423"/>
    </source>
</evidence>
<dbReference type="Proteomes" id="UP001444146">
    <property type="component" value="Unassembled WGS sequence"/>
</dbReference>
<organism evidence="5 6">
    <name type="scientific">Pseudocitrobacter cyperus</name>
    <dbReference type="NCBI Taxonomy" id="3112843"/>
    <lineage>
        <taxon>Bacteria</taxon>
        <taxon>Pseudomonadati</taxon>
        <taxon>Pseudomonadota</taxon>
        <taxon>Gammaproteobacteria</taxon>
        <taxon>Enterobacterales</taxon>
        <taxon>Enterobacteriaceae</taxon>
        <taxon>Pseudocitrobacter</taxon>
    </lineage>
</organism>
<dbReference type="InterPro" id="IPR018953">
    <property type="entry name" value="AMP_nucleoside_Pase_N"/>
</dbReference>
<dbReference type="RefSeq" id="WP_347795567.1">
    <property type="nucleotide sequence ID" value="NZ_JAYMYY010000004.1"/>
</dbReference>
<dbReference type="CDD" id="cd17762">
    <property type="entry name" value="AMN"/>
    <property type="match status" value="1"/>
</dbReference>
<gene>
    <name evidence="1" type="primary">amn</name>
    <name evidence="5" type="ORF">VSR74_15655</name>
</gene>
<dbReference type="InterPro" id="IPR047039">
    <property type="entry name" value="AMN_phosphorylase"/>
</dbReference>
<evidence type="ECO:0000259" key="3">
    <source>
        <dbReference type="Pfam" id="PF01048"/>
    </source>
</evidence>
<protein>
    <recommendedName>
        <fullName evidence="1 2">AMP nucleosidase</fullName>
        <ecNumber evidence="1 2">3.2.2.4</ecNumber>
    </recommendedName>
</protein>
<evidence type="ECO:0000313" key="6">
    <source>
        <dbReference type="Proteomes" id="UP001444146"/>
    </source>
</evidence>
<dbReference type="Pfam" id="PF01048">
    <property type="entry name" value="PNP_UDP_1"/>
    <property type="match status" value="1"/>
</dbReference>
<proteinExistence type="inferred from homology"/>
<keyword evidence="1 5" id="KW-0378">Hydrolase</keyword>
<comment type="function">
    <text evidence="1">Catalyzes the hydrolysis of the N-glycosidic bond of AMP to form adenine and ribose 5-phosphate. Involved in regulation of AMP concentrations.</text>
</comment>
<dbReference type="Gene3D" id="3.30.1730.10">
    <property type="entry name" value="AMP nucleoside phosphorylase, N-terminal domain"/>
    <property type="match status" value="1"/>
</dbReference>
<dbReference type="PANTHER" id="PTHR43691">
    <property type="entry name" value="URIDINE PHOSPHORYLASE"/>
    <property type="match status" value="1"/>
</dbReference>
<dbReference type="HAMAP" id="MF_01932">
    <property type="entry name" value="AMP_nucleosidase"/>
    <property type="match status" value="1"/>
</dbReference>
<accession>A0ABV0HMH5</accession>
<dbReference type="InterPro" id="IPR000845">
    <property type="entry name" value="Nucleoside_phosphorylase_d"/>
</dbReference>
<keyword evidence="5" id="KW-0326">Glycosidase</keyword>
<dbReference type="InterPro" id="IPR035994">
    <property type="entry name" value="Nucleoside_phosphorylase_sf"/>
</dbReference>
<dbReference type="GO" id="GO:0008714">
    <property type="term" value="F:AMP nucleosidase activity"/>
    <property type="evidence" value="ECO:0007669"/>
    <property type="project" value="UniProtKB-EC"/>
</dbReference>
<keyword evidence="6" id="KW-1185">Reference proteome</keyword>
<dbReference type="PANTHER" id="PTHR43691:SF6">
    <property type="entry name" value="AMP NUCLEOSIDASE"/>
    <property type="match status" value="1"/>
</dbReference>
<reference evidence="5 6" key="1">
    <citation type="submission" date="2024-01" db="EMBL/GenBank/DDBJ databases">
        <title>Pseudocitrobacter sp. Endophytic strain Cyp-38L.</title>
        <authorList>
            <person name="Amer M.A."/>
            <person name="Hamed S.M."/>
        </authorList>
    </citation>
    <scope>NUCLEOTIDE SEQUENCE [LARGE SCALE GENOMIC DNA]</scope>
    <source>
        <strain evidence="5 6">Cyp38S</strain>
    </source>
</reference>
<feature type="domain" description="AMP nucleoside phosphorylase N-terminal" evidence="4">
    <location>
        <begin position="12"/>
        <end position="165"/>
    </location>
</feature>
<name>A0ABV0HMH5_9ENTR</name>
<dbReference type="EMBL" id="JAYMYY010000004">
    <property type="protein sequence ID" value="MEO3991245.1"/>
    <property type="molecule type" value="Genomic_DNA"/>
</dbReference>
<dbReference type="Gene3D" id="3.40.50.1580">
    <property type="entry name" value="Nucleoside phosphorylase domain"/>
    <property type="match status" value="1"/>
</dbReference>
<comment type="similarity">
    <text evidence="1">Belongs to the AMP nucleosidase family.</text>
</comment>
<evidence type="ECO:0000256" key="1">
    <source>
        <dbReference type="HAMAP-Rule" id="MF_01932"/>
    </source>
</evidence>
<sequence length="482" mass="54128">MNTTSASLTPEQALEKLQALYDQSVTALRDAISIYIDNHSLPDPKARADGLFVYPQLSVSWNGNAHKAQKTRAFGRFTHSGCYTTTITHPTLFRPYLLEQLTLLHEDYDAHIEVGLSQHEIPYPYVIDGLLLDRSMSADLTRFFPTTELAQIGDETADGIFHPTEFYPLSHFDARRVDFSLARLRHYTGTPVEHFQPFVLFTNYTRYVDEFVRWGCSQILDPESPYIALSCAGGIWITAETEAPEQAISDLAWKKHQMPAWHLITADGQGITLINIGVGPSNAKNICDHLAVLRPDVWLMIGHCGGLRESQTIGDYVLAHAYLRDDHVLDAVLPPDIPIPSIAEVQRALYDATKQVSGMPGEEVKQRLRTGTVVTTDDRNWELRYSASALRFNLSRAVAIDMESATIAAQGYRFRVPYGTLLCVSDKPLHGEIKLPGQANRFYEGAISEHLQIGIRAIDLLRAEGDKLHSRKLRTFNEPPFR</sequence>
<comment type="catalytic activity">
    <reaction evidence="1">
        <text>AMP + H2O = D-ribose 5-phosphate + adenine</text>
        <dbReference type="Rhea" id="RHEA:20129"/>
        <dbReference type="ChEBI" id="CHEBI:15377"/>
        <dbReference type="ChEBI" id="CHEBI:16708"/>
        <dbReference type="ChEBI" id="CHEBI:78346"/>
        <dbReference type="ChEBI" id="CHEBI:456215"/>
        <dbReference type="EC" id="3.2.2.4"/>
    </reaction>
</comment>
<dbReference type="Pfam" id="PF10423">
    <property type="entry name" value="AMNp_N"/>
    <property type="match status" value="1"/>
</dbReference>
<dbReference type="EC" id="3.2.2.4" evidence="1 2"/>
<dbReference type="NCBIfam" id="NF006142">
    <property type="entry name" value="PRK08292.1"/>
    <property type="match status" value="1"/>
</dbReference>
<feature type="domain" description="Nucleoside phosphorylase" evidence="3">
    <location>
        <begin position="264"/>
        <end position="430"/>
    </location>
</feature>
<dbReference type="SUPFAM" id="SSF53167">
    <property type="entry name" value="Purine and uridine phosphorylases"/>
    <property type="match status" value="1"/>
</dbReference>
<dbReference type="InterPro" id="IPR037109">
    <property type="entry name" value="AMP_N_sf"/>
</dbReference>